<dbReference type="PANTHER" id="PTHR46211:SF14">
    <property type="entry name" value="GLYCEROPHOSPHODIESTER PHOSPHODIESTERASE"/>
    <property type="match status" value="1"/>
</dbReference>
<evidence type="ECO:0000313" key="2">
    <source>
        <dbReference type="EMBL" id="KRR21536.1"/>
    </source>
</evidence>
<dbReference type="Gene3D" id="3.20.20.190">
    <property type="entry name" value="Phosphatidylinositol (PI) phosphodiesterase"/>
    <property type="match status" value="1"/>
</dbReference>
<dbReference type="CDD" id="cd08565">
    <property type="entry name" value="GDPD_pAtGDE_like"/>
    <property type="match status" value="1"/>
</dbReference>
<dbReference type="Pfam" id="PF03009">
    <property type="entry name" value="GDPD"/>
    <property type="match status" value="1"/>
</dbReference>
<dbReference type="EMBL" id="LLYB01000081">
    <property type="protein sequence ID" value="KRR21536.1"/>
    <property type="molecule type" value="Genomic_DNA"/>
</dbReference>
<name>A0A0R3MV65_9BRAD</name>
<gene>
    <name evidence="2" type="ORF">CQ14_07900</name>
</gene>
<dbReference type="PANTHER" id="PTHR46211">
    <property type="entry name" value="GLYCEROPHOSPHORYL DIESTER PHOSPHODIESTERASE"/>
    <property type="match status" value="1"/>
</dbReference>
<dbReference type="GO" id="GO:0008081">
    <property type="term" value="F:phosphoric diester hydrolase activity"/>
    <property type="evidence" value="ECO:0007669"/>
    <property type="project" value="InterPro"/>
</dbReference>
<dbReference type="RefSeq" id="WP_057860000.1">
    <property type="nucleotide sequence ID" value="NZ_LLYB01000081.1"/>
</dbReference>
<dbReference type="InterPro" id="IPR030395">
    <property type="entry name" value="GP_PDE_dom"/>
</dbReference>
<evidence type="ECO:0000313" key="3">
    <source>
        <dbReference type="Proteomes" id="UP000051660"/>
    </source>
</evidence>
<dbReference type="PROSITE" id="PS51704">
    <property type="entry name" value="GP_PDE"/>
    <property type="match status" value="1"/>
</dbReference>
<comment type="caution">
    <text evidence="2">The sequence shown here is derived from an EMBL/GenBank/DDBJ whole genome shotgun (WGS) entry which is preliminary data.</text>
</comment>
<accession>A0A0R3MV65</accession>
<reference evidence="2 3" key="1">
    <citation type="submission" date="2014-03" db="EMBL/GenBank/DDBJ databases">
        <title>Bradyrhizobium valentinum sp. nov., isolated from effective nodules of Lupinus mariae-josephae, a lupine endemic of basic-lime soils in Eastern Spain.</title>
        <authorList>
            <person name="Duran D."/>
            <person name="Rey L."/>
            <person name="Navarro A."/>
            <person name="Busquets A."/>
            <person name="Imperial J."/>
            <person name="Ruiz-Argueso T."/>
        </authorList>
    </citation>
    <scope>NUCLEOTIDE SEQUENCE [LARGE SCALE GENOMIC DNA]</scope>
    <source>
        <strain evidence="2 3">CCBAU 23086</strain>
    </source>
</reference>
<dbReference type="GO" id="GO:0006629">
    <property type="term" value="P:lipid metabolic process"/>
    <property type="evidence" value="ECO:0007669"/>
    <property type="project" value="InterPro"/>
</dbReference>
<proteinExistence type="predicted"/>
<dbReference type="Proteomes" id="UP000051660">
    <property type="component" value="Unassembled WGS sequence"/>
</dbReference>
<sequence length="253" mass="27806">MVFIAGHRGARDLWPENSLLGFRNLSGLGVEAVEFDIHQSVDGALVVIHDPLLDRTTHDAGPVGVRTLKQLTATRLREAGEECIPTLDAVLDLYSDSRLELHIEIKTDAFGNPYPGIEGRLVDAVKRRRLERRAVITCFVPGVVEMVRRLSPQARVLVSLDRRSAEMMGGISSALDRLAAIPDSIVAIEKSLLSLTLPLALKVLGRERLGAWVTNEPQEIAHWLAQPVRQITTDRPDLAVNIRRGMLSAPAPS</sequence>
<protein>
    <submittedName>
        <fullName evidence="2">Glycerophosphodiester phosphodiesterase</fullName>
    </submittedName>
</protein>
<dbReference type="SUPFAM" id="SSF51695">
    <property type="entry name" value="PLC-like phosphodiesterases"/>
    <property type="match status" value="1"/>
</dbReference>
<dbReference type="InterPro" id="IPR017946">
    <property type="entry name" value="PLC-like_Pdiesterase_TIM-brl"/>
</dbReference>
<evidence type="ECO:0000259" key="1">
    <source>
        <dbReference type="PROSITE" id="PS51704"/>
    </source>
</evidence>
<dbReference type="OrthoDB" id="9787897at2"/>
<organism evidence="2 3">
    <name type="scientific">Bradyrhizobium lablabi</name>
    <dbReference type="NCBI Taxonomy" id="722472"/>
    <lineage>
        <taxon>Bacteria</taxon>
        <taxon>Pseudomonadati</taxon>
        <taxon>Pseudomonadota</taxon>
        <taxon>Alphaproteobacteria</taxon>
        <taxon>Hyphomicrobiales</taxon>
        <taxon>Nitrobacteraceae</taxon>
        <taxon>Bradyrhizobium</taxon>
    </lineage>
</organism>
<feature type="domain" description="GP-PDE" evidence="1">
    <location>
        <begin position="2"/>
        <end position="243"/>
    </location>
</feature>
<dbReference type="AlphaFoldDB" id="A0A0R3MV65"/>